<evidence type="ECO:0000313" key="3">
    <source>
        <dbReference type="Proteomes" id="UP001302719"/>
    </source>
</evidence>
<dbReference type="PANTHER" id="PTHR30164:SF2">
    <property type="entry name" value="PROTEIN MTFA"/>
    <property type="match status" value="1"/>
</dbReference>
<dbReference type="Gene3D" id="1.10.472.150">
    <property type="entry name" value="Glucose-regulated metallo-peptidase M90, N-terminal domain"/>
    <property type="match status" value="1"/>
</dbReference>
<reference evidence="2 3" key="1">
    <citation type="submission" date="2023-01" db="EMBL/GenBank/DDBJ databases">
        <title>Cultivation and genomic characterization of new, ubiquitous marine nitrite-oxidizing bacteria from the Nitrospirales.</title>
        <authorList>
            <person name="Mueller A.J."/>
            <person name="Daebeler A."/>
            <person name="Herbold C.W."/>
            <person name="Kirkegaard R.H."/>
            <person name="Daims H."/>
        </authorList>
    </citation>
    <scope>NUCLEOTIDE SEQUENCE [LARGE SCALE GENOMIC DNA]</scope>
    <source>
        <strain evidence="2 3">VA</strain>
    </source>
</reference>
<protein>
    <submittedName>
        <fullName evidence="2">Zinc-dependent peptidase</fullName>
    </submittedName>
</protein>
<dbReference type="CDD" id="cd20169">
    <property type="entry name" value="Peptidase_M90_mtfA"/>
    <property type="match status" value="1"/>
</dbReference>
<dbReference type="GO" id="GO:0004177">
    <property type="term" value="F:aminopeptidase activity"/>
    <property type="evidence" value="ECO:0007669"/>
    <property type="project" value="TreeGrafter"/>
</dbReference>
<keyword evidence="1" id="KW-1133">Transmembrane helix</keyword>
<gene>
    <name evidence="2" type="ORF">PP769_05620</name>
</gene>
<dbReference type="EMBL" id="CP116967">
    <property type="protein sequence ID" value="WNM59245.1"/>
    <property type="molecule type" value="Genomic_DNA"/>
</dbReference>
<name>A0AA96GFE9_9BACT</name>
<feature type="transmembrane region" description="Helical" evidence="1">
    <location>
        <begin position="49"/>
        <end position="70"/>
    </location>
</feature>
<dbReference type="InterPro" id="IPR042252">
    <property type="entry name" value="MtfA_N"/>
</dbReference>
<keyword evidence="1" id="KW-0472">Membrane</keyword>
<dbReference type="Gene3D" id="3.40.390.10">
    <property type="entry name" value="Collagenase (Catalytic Domain)"/>
    <property type="match status" value="1"/>
</dbReference>
<keyword evidence="3" id="KW-1185">Reference proteome</keyword>
<evidence type="ECO:0000256" key="1">
    <source>
        <dbReference type="SAM" id="Phobius"/>
    </source>
</evidence>
<organism evidence="2 3">
    <name type="scientific">Candidatus Nitrospira allomarina</name>
    <dbReference type="NCBI Taxonomy" id="3020900"/>
    <lineage>
        <taxon>Bacteria</taxon>
        <taxon>Pseudomonadati</taxon>
        <taxon>Nitrospirota</taxon>
        <taxon>Nitrospiria</taxon>
        <taxon>Nitrospirales</taxon>
        <taxon>Nitrospiraceae</taxon>
        <taxon>Nitrospira</taxon>
    </lineage>
</organism>
<dbReference type="InterPro" id="IPR010384">
    <property type="entry name" value="MtfA_fam"/>
</dbReference>
<dbReference type="Pfam" id="PF06167">
    <property type="entry name" value="Peptidase_M90"/>
    <property type="match status" value="1"/>
</dbReference>
<proteinExistence type="predicted"/>
<evidence type="ECO:0000313" key="2">
    <source>
        <dbReference type="EMBL" id="WNM59245.1"/>
    </source>
</evidence>
<feature type="transmembrane region" description="Helical" evidence="1">
    <location>
        <begin position="25"/>
        <end position="43"/>
    </location>
</feature>
<dbReference type="AlphaFoldDB" id="A0AA96GFE9"/>
<dbReference type="PANTHER" id="PTHR30164">
    <property type="entry name" value="MTFA PEPTIDASE"/>
    <property type="match status" value="1"/>
</dbReference>
<dbReference type="KEGG" id="nall:PP769_05620"/>
<dbReference type="RefSeq" id="WP_312645953.1">
    <property type="nucleotide sequence ID" value="NZ_CP116967.1"/>
</dbReference>
<dbReference type="GO" id="GO:0005829">
    <property type="term" value="C:cytosol"/>
    <property type="evidence" value="ECO:0007669"/>
    <property type="project" value="TreeGrafter"/>
</dbReference>
<keyword evidence="1" id="KW-0812">Transmembrane</keyword>
<accession>A0AA96GFE9</accession>
<sequence>MAPLTNKPGIHQGEKAHPQEHLTRLLAILFTGIVGFLIFVILWPNQPSLLDIVIRLLGITLGGAWLYRFLTRHIRHRARIRQAPFPTEWEKILAQNVPFYQALSLRDQNRFREEVHIFLREKRITGINTSVDDTVRVLVAASAIIPIFGFPGWEWEHIREILIYPTSFDEGYQMGSAQEHPISGMVGTGAMNRMMILSKPDLLQGFLQPSHGHNVGIHEFTHLLDKSDGTVDGVPEVALPGQAIRPWLNLVQNEMNQIRKGHSDINPYGLTNEAEFFAVVSEYFFEKPAKMKQKHPALYAMLKQIFRQDPQSRITGALKAMLRPKQASLKDPAPCPCESGKPL</sequence>
<dbReference type="GO" id="GO:0008237">
    <property type="term" value="F:metallopeptidase activity"/>
    <property type="evidence" value="ECO:0007669"/>
    <property type="project" value="InterPro"/>
</dbReference>
<dbReference type="InterPro" id="IPR024079">
    <property type="entry name" value="MetalloPept_cat_dom_sf"/>
</dbReference>
<dbReference type="Proteomes" id="UP001302719">
    <property type="component" value="Chromosome"/>
</dbReference>
<dbReference type="SUPFAM" id="SSF55486">
    <property type="entry name" value="Metalloproteases ('zincins'), catalytic domain"/>
    <property type="match status" value="1"/>
</dbReference>